<accession>A0ABT7EL38</accession>
<dbReference type="SUPFAM" id="SSF81343">
    <property type="entry name" value="Fumarate reductase respiratory complex transmembrane subunits"/>
    <property type="match status" value="1"/>
</dbReference>
<sequence length="113" mass="12196">MVITGVARSGTKQWVLQRIGNALIVAYSIMLLVLLFSAPVTDHQSLRDFLAPTWFKVVSTLCVSIFALNGMLAGWQIAGDYVKGAAANKVFNALCVVLSLTTIAAVIKLLWLS</sequence>
<dbReference type="Proteomes" id="UP001231915">
    <property type="component" value="Unassembled WGS sequence"/>
</dbReference>
<comment type="subcellular location">
    <subcellularLocation>
        <location evidence="3">Membrane</location>
        <topology evidence="3">Multi-pass membrane protein</topology>
    </subcellularLocation>
</comment>
<evidence type="ECO:0000256" key="1">
    <source>
        <dbReference type="ARBA" id="ARBA00001971"/>
    </source>
</evidence>
<comment type="function">
    <text evidence="2">Membrane-anchoring subunit of succinate dehydrogenase (SDH).</text>
</comment>
<proteinExistence type="predicted"/>
<dbReference type="InterPro" id="IPR034804">
    <property type="entry name" value="SQR/QFR_C/D"/>
</dbReference>
<dbReference type="PANTHER" id="PTHR38689">
    <property type="entry name" value="SUCCINATE DEHYDROGENASE HYDROPHOBIC MEMBRANE ANCHOR SUBUNIT"/>
    <property type="match status" value="1"/>
</dbReference>
<gene>
    <name evidence="7" type="primary">sdhD</name>
    <name evidence="7" type="ORF">QNM18_11975</name>
</gene>
<keyword evidence="5 6" id="KW-1133">Transmembrane helix</keyword>
<dbReference type="RefSeq" id="WP_211011341.1">
    <property type="nucleotide sequence ID" value="NZ_JASJUT010000004.1"/>
</dbReference>
<dbReference type="PANTHER" id="PTHR38689:SF1">
    <property type="entry name" value="SUCCINATE DEHYDROGENASE HYDROPHOBIC MEMBRANE ANCHOR SUBUNIT"/>
    <property type="match status" value="1"/>
</dbReference>
<evidence type="ECO:0000256" key="3">
    <source>
        <dbReference type="ARBA" id="ARBA00004141"/>
    </source>
</evidence>
<comment type="cofactor">
    <cofactor evidence="1">
        <name>heme</name>
        <dbReference type="ChEBI" id="CHEBI:30413"/>
    </cofactor>
</comment>
<evidence type="ECO:0000313" key="7">
    <source>
        <dbReference type="EMBL" id="MDK2595767.1"/>
    </source>
</evidence>
<organism evidence="7 8">
    <name type="scientific">Pseudoalteromonas obscura</name>
    <dbReference type="NCBI Taxonomy" id="3048491"/>
    <lineage>
        <taxon>Bacteria</taxon>
        <taxon>Pseudomonadati</taxon>
        <taxon>Pseudomonadota</taxon>
        <taxon>Gammaproteobacteria</taxon>
        <taxon>Alteromonadales</taxon>
        <taxon>Pseudoalteromonadaceae</taxon>
        <taxon>Pseudoalteromonas</taxon>
    </lineage>
</organism>
<keyword evidence="6" id="KW-0472">Membrane</keyword>
<protein>
    <submittedName>
        <fullName evidence="7">Succinate dehydrogenase, hydrophobic membrane anchor protein</fullName>
    </submittedName>
</protein>
<dbReference type="NCBIfam" id="TIGR02968">
    <property type="entry name" value="succ_dehyd_anc"/>
    <property type="match status" value="1"/>
</dbReference>
<evidence type="ECO:0000256" key="6">
    <source>
        <dbReference type="SAM" id="Phobius"/>
    </source>
</evidence>
<evidence type="ECO:0000313" key="8">
    <source>
        <dbReference type="Proteomes" id="UP001231915"/>
    </source>
</evidence>
<evidence type="ECO:0000256" key="2">
    <source>
        <dbReference type="ARBA" id="ARBA00004050"/>
    </source>
</evidence>
<comment type="caution">
    <text evidence="7">The sequence shown here is derived from an EMBL/GenBank/DDBJ whole genome shotgun (WGS) entry which is preliminary data.</text>
</comment>
<evidence type="ECO:0000256" key="5">
    <source>
        <dbReference type="ARBA" id="ARBA00022989"/>
    </source>
</evidence>
<reference evidence="7 8" key="1">
    <citation type="submission" date="2023-05" db="EMBL/GenBank/DDBJ databases">
        <title>Pseudoalteromonas ardens sp. nov., Pseudoalteromonas obscura sp. nov., and Pseudoalteromonas umbrosa sp. nov., isolated from the coral Montipora capitata.</title>
        <authorList>
            <person name="Thomas E.M."/>
            <person name="Smith E.M."/>
            <person name="Papke E."/>
            <person name="Shlafstein M.D."/>
            <person name="Oline D.K."/>
            <person name="Videau P."/>
            <person name="Saw J.H."/>
            <person name="Strangman W.K."/>
            <person name="Ushijima B."/>
        </authorList>
    </citation>
    <scope>NUCLEOTIDE SEQUENCE [LARGE SCALE GENOMIC DNA]</scope>
    <source>
        <strain evidence="7 8">P94</strain>
    </source>
</reference>
<dbReference type="EMBL" id="JASJUT010000004">
    <property type="protein sequence ID" value="MDK2595767.1"/>
    <property type="molecule type" value="Genomic_DNA"/>
</dbReference>
<name>A0ABT7EL38_9GAMM</name>
<keyword evidence="8" id="KW-1185">Reference proteome</keyword>
<dbReference type="Gene3D" id="1.20.1300.10">
    <property type="entry name" value="Fumarate reductase/succinate dehydrogenase, transmembrane subunit"/>
    <property type="match status" value="1"/>
</dbReference>
<feature type="transmembrane region" description="Helical" evidence="6">
    <location>
        <begin position="53"/>
        <end position="78"/>
    </location>
</feature>
<keyword evidence="4 6" id="KW-0812">Transmembrane</keyword>
<feature type="transmembrane region" description="Helical" evidence="6">
    <location>
        <begin position="21"/>
        <end position="41"/>
    </location>
</feature>
<dbReference type="InterPro" id="IPR014312">
    <property type="entry name" value="Succ_DH_anchor"/>
</dbReference>
<feature type="transmembrane region" description="Helical" evidence="6">
    <location>
        <begin position="90"/>
        <end position="111"/>
    </location>
</feature>
<evidence type="ECO:0000256" key="4">
    <source>
        <dbReference type="ARBA" id="ARBA00022692"/>
    </source>
</evidence>